<name>A0A0D8XSK7_DICVI</name>
<dbReference type="Proteomes" id="UP000053766">
    <property type="component" value="Unassembled WGS sequence"/>
</dbReference>
<protein>
    <submittedName>
        <fullName evidence="1">Uncharacterized protein</fullName>
    </submittedName>
</protein>
<organism evidence="1 2">
    <name type="scientific">Dictyocaulus viviparus</name>
    <name type="common">Bovine lungworm</name>
    <dbReference type="NCBI Taxonomy" id="29172"/>
    <lineage>
        <taxon>Eukaryota</taxon>
        <taxon>Metazoa</taxon>
        <taxon>Ecdysozoa</taxon>
        <taxon>Nematoda</taxon>
        <taxon>Chromadorea</taxon>
        <taxon>Rhabditida</taxon>
        <taxon>Rhabditina</taxon>
        <taxon>Rhabditomorpha</taxon>
        <taxon>Strongyloidea</taxon>
        <taxon>Metastrongylidae</taxon>
        <taxon>Dictyocaulus</taxon>
    </lineage>
</organism>
<reference evidence="2" key="2">
    <citation type="journal article" date="2016" name="Sci. Rep.">
        <title>Dictyocaulus viviparus genome, variome and transcriptome elucidate lungworm biology and support future intervention.</title>
        <authorList>
            <person name="McNulty S.N."/>
            <person name="Strube C."/>
            <person name="Rosa B.A."/>
            <person name="Martin J.C."/>
            <person name="Tyagi R."/>
            <person name="Choi Y.J."/>
            <person name="Wang Q."/>
            <person name="Hallsworth Pepin K."/>
            <person name="Zhang X."/>
            <person name="Ozersky P."/>
            <person name="Wilson R.K."/>
            <person name="Sternberg P.W."/>
            <person name="Gasser R.B."/>
            <person name="Mitreva M."/>
        </authorList>
    </citation>
    <scope>NUCLEOTIDE SEQUENCE [LARGE SCALE GENOMIC DNA]</scope>
    <source>
        <strain evidence="2">HannoverDv2000</strain>
    </source>
</reference>
<dbReference type="STRING" id="29172.A0A0D8XSK7"/>
<dbReference type="OrthoDB" id="4772757at2759"/>
<keyword evidence="2" id="KW-1185">Reference proteome</keyword>
<evidence type="ECO:0000313" key="2">
    <source>
        <dbReference type="Proteomes" id="UP000053766"/>
    </source>
</evidence>
<reference evidence="1 2" key="1">
    <citation type="submission" date="2013-11" db="EMBL/GenBank/DDBJ databases">
        <title>Draft genome of the bovine lungworm Dictyocaulus viviparus.</title>
        <authorList>
            <person name="Mitreva M."/>
        </authorList>
    </citation>
    <scope>NUCLEOTIDE SEQUENCE [LARGE SCALE GENOMIC DNA]</scope>
    <source>
        <strain evidence="1 2">HannoverDv2000</strain>
    </source>
</reference>
<proteinExistence type="predicted"/>
<sequence>MHVTGWIYEKLNVLQSRDPADLEEALLWCMRSIDYIKKFSHRIDSDKEAVRAAGDSMLRKASLERLCSGLCANLQRRNDAERYWNAAYSYSKRSNDTDLEYQLLLSRIDFSWESPTNNAQRLVNFAPAKKKGYALMELAQVLMFSGDFVGAQNVLFECLVHYKSSLMPDDTELLHARLIFLYKYFHRLERSETSDCRNERRKMYELIADSFCSYGGERKEMSEHALKFYKLMLQ</sequence>
<evidence type="ECO:0000313" key="1">
    <source>
        <dbReference type="EMBL" id="KJH47520.1"/>
    </source>
</evidence>
<dbReference type="EMBL" id="KN716304">
    <property type="protein sequence ID" value="KJH47520.1"/>
    <property type="molecule type" value="Genomic_DNA"/>
</dbReference>
<gene>
    <name evidence="1" type="ORF">DICVIV_06407</name>
</gene>
<accession>A0A0D8XSK7</accession>
<dbReference type="AlphaFoldDB" id="A0A0D8XSK7"/>